<evidence type="ECO:0000313" key="10">
    <source>
        <dbReference type="Proteomes" id="UP000191144"/>
    </source>
</evidence>
<dbReference type="Proteomes" id="UP000191144">
    <property type="component" value="Chromosome G"/>
</dbReference>
<keyword evidence="7" id="KW-0732">Signal</keyword>
<dbReference type="SUPFAM" id="SSF54534">
    <property type="entry name" value="FKBP-like"/>
    <property type="match status" value="1"/>
</dbReference>
<comment type="catalytic activity">
    <reaction evidence="1 6">
        <text>[protein]-peptidylproline (omega=180) = [protein]-peptidylproline (omega=0)</text>
        <dbReference type="Rhea" id="RHEA:16237"/>
        <dbReference type="Rhea" id="RHEA-COMP:10747"/>
        <dbReference type="Rhea" id="RHEA-COMP:10748"/>
        <dbReference type="ChEBI" id="CHEBI:83833"/>
        <dbReference type="ChEBI" id="CHEBI:83834"/>
        <dbReference type="EC" id="5.2.1.8"/>
    </reaction>
</comment>
<evidence type="ECO:0000256" key="1">
    <source>
        <dbReference type="ARBA" id="ARBA00000971"/>
    </source>
</evidence>
<dbReference type="PROSITE" id="PS50059">
    <property type="entry name" value="FKBP_PPIASE"/>
    <property type="match status" value="1"/>
</dbReference>
<evidence type="ECO:0000256" key="4">
    <source>
        <dbReference type="ARBA" id="ARBA00023235"/>
    </source>
</evidence>
<dbReference type="Gene3D" id="3.10.50.40">
    <property type="match status" value="1"/>
</dbReference>
<dbReference type="InterPro" id="IPR044609">
    <property type="entry name" value="FKBP2/11"/>
</dbReference>
<dbReference type="EMBL" id="LT598484">
    <property type="protein sequence ID" value="SCU98867.1"/>
    <property type="molecule type" value="Genomic_DNA"/>
</dbReference>
<gene>
    <name evidence="9" type="ORF">LAME_0G00870G</name>
</gene>
<dbReference type="GO" id="GO:0003755">
    <property type="term" value="F:peptidyl-prolyl cis-trans isomerase activity"/>
    <property type="evidence" value="ECO:0007669"/>
    <property type="project" value="UniProtKB-KW"/>
</dbReference>
<keyword evidence="3 6" id="KW-0697">Rotamase</keyword>
<feature type="domain" description="PPIase FKBP-type" evidence="8">
    <location>
        <begin position="44"/>
        <end position="133"/>
    </location>
</feature>
<dbReference type="OrthoDB" id="1902587at2759"/>
<evidence type="ECO:0000256" key="3">
    <source>
        <dbReference type="ARBA" id="ARBA00023110"/>
    </source>
</evidence>
<dbReference type="Pfam" id="PF00254">
    <property type="entry name" value="FKBP_C"/>
    <property type="match status" value="1"/>
</dbReference>
<organism evidence="9 10">
    <name type="scientific">Lachancea meyersii CBS 8951</name>
    <dbReference type="NCBI Taxonomy" id="1266667"/>
    <lineage>
        <taxon>Eukaryota</taxon>
        <taxon>Fungi</taxon>
        <taxon>Dikarya</taxon>
        <taxon>Ascomycota</taxon>
        <taxon>Saccharomycotina</taxon>
        <taxon>Saccharomycetes</taxon>
        <taxon>Saccharomycetales</taxon>
        <taxon>Saccharomycetaceae</taxon>
        <taxon>Lachancea</taxon>
    </lineage>
</organism>
<evidence type="ECO:0000313" key="9">
    <source>
        <dbReference type="EMBL" id="SCU98867.1"/>
    </source>
</evidence>
<dbReference type="FunFam" id="3.10.50.40:FF:000006">
    <property type="entry name" value="Peptidyl-prolyl cis-trans isomerase"/>
    <property type="match status" value="1"/>
</dbReference>
<dbReference type="PANTHER" id="PTHR45779:SF7">
    <property type="entry name" value="PEPTIDYLPROLYL ISOMERASE"/>
    <property type="match status" value="1"/>
</dbReference>
<proteinExistence type="inferred from homology"/>
<evidence type="ECO:0000256" key="7">
    <source>
        <dbReference type="SAM" id="SignalP"/>
    </source>
</evidence>
<evidence type="ECO:0000256" key="2">
    <source>
        <dbReference type="ARBA" id="ARBA00013194"/>
    </source>
</evidence>
<dbReference type="GO" id="GO:0005783">
    <property type="term" value="C:endoplasmic reticulum"/>
    <property type="evidence" value="ECO:0007669"/>
    <property type="project" value="TreeGrafter"/>
</dbReference>
<keyword evidence="10" id="KW-1185">Reference proteome</keyword>
<name>A0A1G4K554_9SACH</name>
<reference evidence="10" key="1">
    <citation type="submission" date="2016-03" db="EMBL/GenBank/DDBJ databases">
        <authorList>
            <person name="Devillers Hugo."/>
        </authorList>
    </citation>
    <scope>NUCLEOTIDE SEQUENCE [LARGE SCALE GENOMIC DNA]</scope>
</reference>
<keyword evidence="4 6" id="KW-0413">Isomerase</keyword>
<dbReference type="InterPro" id="IPR046357">
    <property type="entry name" value="PPIase_dom_sf"/>
</dbReference>
<sequence length="138" mass="14752">MHFIKSLGILALSCGALAGNLTDLDIKVTHEIPASECKIKATDGDVVSVHYSGSLVGSDEVFDSSYSRGVPISFELGSGRVIQGWDQGILGMCIGEKRELRIPSNLGYGARGAGAVIPPNADLFFETTLVDIRRRDEL</sequence>
<feature type="signal peptide" evidence="7">
    <location>
        <begin position="1"/>
        <end position="18"/>
    </location>
</feature>
<comment type="similarity">
    <text evidence="5">Belongs to the FKBP-type PPIase family. FKBP2 subfamily.</text>
</comment>
<dbReference type="EC" id="5.2.1.8" evidence="2 6"/>
<accession>A0A1G4K554</accession>
<feature type="chain" id="PRO_5009236350" description="peptidylprolyl isomerase" evidence="7">
    <location>
        <begin position="19"/>
        <end position="138"/>
    </location>
</feature>
<evidence type="ECO:0000256" key="6">
    <source>
        <dbReference type="PROSITE-ProRule" id="PRU00277"/>
    </source>
</evidence>
<evidence type="ECO:0000259" key="8">
    <source>
        <dbReference type="PROSITE" id="PS50059"/>
    </source>
</evidence>
<dbReference type="InterPro" id="IPR001179">
    <property type="entry name" value="PPIase_FKBP_dom"/>
</dbReference>
<dbReference type="AlphaFoldDB" id="A0A1G4K554"/>
<dbReference type="PANTHER" id="PTHR45779">
    <property type="entry name" value="PEPTIDYLPROLYL ISOMERASE"/>
    <property type="match status" value="1"/>
</dbReference>
<evidence type="ECO:0000256" key="5">
    <source>
        <dbReference type="ARBA" id="ARBA00024206"/>
    </source>
</evidence>
<protein>
    <recommendedName>
        <fullName evidence="2 6">peptidylprolyl isomerase</fullName>
        <ecNumber evidence="2 6">5.2.1.8</ecNumber>
    </recommendedName>
</protein>